<comment type="caution">
    <text evidence="2">The sequence shown here is derived from an EMBL/GenBank/DDBJ whole genome shotgun (WGS) entry which is preliminary data.</text>
</comment>
<dbReference type="EMBL" id="CM017886">
    <property type="protein sequence ID" value="KAG1369857.1"/>
    <property type="molecule type" value="Genomic_DNA"/>
</dbReference>
<dbReference type="Proteomes" id="UP000797356">
    <property type="component" value="Chromosome 15"/>
</dbReference>
<feature type="compositionally biased region" description="Basic residues" evidence="1">
    <location>
        <begin position="188"/>
        <end position="198"/>
    </location>
</feature>
<feature type="compositionally biased region" description="Polar residues" evidence="1">
    <location>
        <begin position="35"/>
        <end position="48"/>
    </location>
</feature>
<gene>
    <name evidence="2" type="ORF">COCNU_15G002230</name>
</gene>
<feature type="compositionally biased region" description="Low complexity" evidence="1">
    <location>
        <begin position="102"/>
        <end position="111"/>
    </location>
</feature>
<feature type="region of interest" description="Disordered" evidence="1">
    <location>
        <begin position="1"/>
        <end position="59"/>
    </location>
</feature>
<evidence type="ECO:0000313" key="2">
    <source>
        <dbReference type="EMBL" id="KAG1369857.1"/>
    </source>
</evidence>
<keyword evidence="3" id="KW-1185">Reference proteome</keyword>
<reference evidence="2" key="1">
    <citation type="journal article" date="2017" name="Gigascience">
        <title>The genome draft of coconut (Cocos nucifera).</title>
        <authorList>
            <person name="Xiao Y."/>
            <person name="Xu P."/>
            <person name="Fan H."/>
            <person name="Baudouin L."/>
            <person name="Xia W."/>
            <person name="Bocs S."/>
            <person name="Xu J."/>
            <person name="Li Q."/>
            <person name="Guo A."/>
            <person name="Zhou L."/>
            <person name="Li J."/>
            <person name="Wu Y."/>
            <person name="Ma Z."/>
            <person name="Armero A."/>
            <person name="Issali A.E."/>
            <person name="Liu N."/>
            <person name="Peng M."/>
            <person name="Yang Y."/>
        </authorList>
    </citation>
    <scope>NUCLEOTIDE SEQUENCE</scope>
    <source>
        <tissue evidence="2">Spear leaf of Hainan Tall coconut</tissue>
    </source>
</reference>
<protein>
    <submittedName>
        <fullName evidence="2">Uncharacterized protein</fullName>
    </submittedName>
</protein>
<dbReference type="AlphaFoldDB" id="A0A8K0IYB7"/>
<feature type="compositionally biased region" description="Basic and acidic residues" evidence="1">
    <location>
        <begin position="1"/>
        <end position="15"/>
    </location>
</feature>
<feature type="compositionally biased region" description="Basic and acidic residues" evidence="1">
    <location>
        <begin position="117"/>
        <end position="127"/>
    </location>
</feature>
<organism evidence="2 3">
    <name type="scientific">Cocos nucifera</name>
    <name type="common">Coconut palm</name>
    <dbReference type="NCBI Taxonomy" id="13894"/>
    <lineage>
        <taxon>Eukaryota</taxon>
        <taxon>Viridiplantae</taxon>
        <taxon>Streptophyta</taxon>
        <taxon>Embryophyta</taxon>
        <taxon>Tracheophyta</taxon>
        <taxon>Spermatophyta</taxon>
        <taxon>Magnoliopsida</taxon>
        <taxon>Liliopsida</taxon>
        <taxon>Arecaceae</taxon>
        <taxon>Arecoideae</taxon>
        <taxon>Cocoseae</taxon>
        <taxon>Attaleinae</taxon>
        <taxon>Cocos</taxon>
    </lineage>
</organism>
<proteinExistence type="predicted"/>
<sequence>MKFGTKKAELPLEAHHRGRGMKSSRGSFREKAERSSVQVRTNFTSSSPPRKPRQKIKEHEVLPVKVGVKFGAIKAELFLEYVINETSYKEFIGGGMKFGQAKSSSISSSSSRKSRQKKQEDLPRKLSQESGTKFGSARKAELHLKLVVKKVQMKEAGRSLAEAFTGKRNEVRQQGKSSSTSSSSSRKFGQKKKEVRRK</sequence>
<accession>A0A8K0IYB7</accession>
<reference evidence="2" key="2">
    <citation type="submission" date="2019-07" db="EMBL/GenBank/DDBJ databases">
        <authorList>
            <person name="Yang Y."/>
            <person name="Bocs S."/>
            <person name="Baudouin L."/>
        </authorList>
    </citation>
    <scope>NUCLEOTIDE SEQUENCE</scope>
    <source>
        <tissue evidence="2">Spear leaf of Hainan Tall coconut</tissue>
    </source>
</reference>
<evidence type="ECO:0000256" key="1">
    <source>
        <dbReference type="SAM" id="MobiDB-lite"/>
    </source>
</evidence>
<name>A0A8K0IYB7_COCNU</name>
<evidence type="ECO:0000313" key="3">
    <source>
        <dbReference type="Proteomes" id="UP000797356"/>
    </source>
</evidence>
<feature type="region of interest" description="Disordered" evidence="1">
    <location>
        <begin position="99"/>
        <end position="136"/>
    </location>
</feature>
<feature type="region of interest" description="Disordered" evidence="1">
    <location>
        <begin position="160"/>
        <end position="198"/>
    </location>
</feature>